<evidence type="ECO:0000313" key="2">
    <source>
        <dbReference type="Proteomes" id="UP000030982"/>
    </source>
</evidence>
<name>A0A0B2AIM0_9MICC</name>
<keyword evidence="2" id="KW-1185">Reference proteome</keyword>
<dbReference type="AlphaFoldDB" id="A0A0B2AIM0"/>
<dbReference type="STRING" id="1338436.LK10_15225"/>
<dbReference type="EMBL" id="JTDL01000140">
    <property type="protein sequence ID" value="KHL01597.1"/>
    <property type="molecule type" value="Genomic_DNA"/>
</dbReference>
<comment type="caution">
    <text evidence="1">The sequence shown here is derived from an EMBL/GenBank/DDBJ whole genome shotgun (WGS) entry which is preliminary data.</text>
</comment>
<protein>
    <recommendedName>
        <fullName evidence="3">Lipoprotein</fullName>
    </recommendedName>
</protein>
<evidence type="ECO:0000313" key="1">
    <source>
        <dbReference type="EMBL" id="KHL01597.1"/>
    </source>
</evidence>
<reference evidence="1 2" key="1">
    <citation type="submission" date="2014-09" db="EMBL/GenBank/DDBJ databases">
        <title>Genome sequence of Sinomonas sp. MUSC 117.</title>
        <authorList>
            <person name="Lee L.-H."/>
        </authorList>
    </citation>
    <scope>NUCLEOTIDE SEQUENCE [LARGE SCALE GENOMIC DNA]</scope>
    <source>
        <strain evidence="1 2">MUSC 117</strain>
    </source>
</reference>
<evidence type="ECO:0008006" key="3">
    <source>
        <dbReference type="Google" id="ProtNLM"/>
    </source>
</evidence>
<sequence length="164" mass="17262">MVRRRALPGTVPARGGLFGAAVLFTVAALAGCGLGPKPTPSLDQLRSDSVTSVQYPSAALVGTAAADSNNDFGPNSAFLDRTWATRGQASAVFAFFDRKLVSLGWTRHDGAGVGTTSWSDAQTWTLGKRIYEVAIDARDHAGRVAALHPDVVATTDTVFETLQE</sequence>
<dbReference type="PROSITE" id="PS51257">
    <property type="entry name" value="PROKAR_LIPOPROTEIN"/>
    <property type="match status" value="1"/>
</dbReference>
<dbReference type="Proteomes" id="UP000030982">
    <property type="component" value="Unassembled WGS sequence"/>
</dbReference>
<organism evidence="1 2">
    <name type="scientific">Sinomonas humi</name>
    <dbReference type="NCBI Taxonomy" id="1338436"/>
    <lineage>
        <taxon>Bacteria</taxon>
        <taxon>Bacillati</taxon>
        <taxon>Actinomycetota</taxon>
        <taxon>Actinomycetes</taxon>
        <taxon>Micrococcales</taxon>
        <taxon>Micrococcaceae</taxon>
        <taxon>Sinomonas</taxon>
    </lineage>
</organism>
<accession>A0A0B2AIM0</accession>
<dbReference type="RefSeq" id="WP_043125348.1">
    <property type="nucleotide sequence ID" value="NZ_JTDL01000140.1"/>
</dbReference>
<gene>
    <name evidence="1" type="ORF">LK10_15225</name>
</gene>
<proteinExistence type="predicted"/>